<dbReference type="InterPro" id="IPR050160">
    <property type="entry name" value="MHC/Immunoglobulin"/>
</dbReference>
<evidence type="ECO:0000256" key="1">
    <source>
        <dbReference type="ARBA" id="ARBA00004613"/>
    </source>
</evidence>
<evidence type="ECO:0000313" key="10">
    <source>
        <dbReference type="EMBL" id="ACQ58611.1"/>
    </source>
</evidence>
<dbReference type="InterPro" id="IPR003006">
    <property type="entry name" value="Ig/MHC_CS"/>
</dbReference>
<dbReference type="SMART" id="SM00407">
    <property type="entry name" value="IGc1"/>
    <property type="match status" value="1"/>
</dbReference>
<dbReference type="GO" id="GO:0042612">
    <property type="term" value="C:MHC class I protein complex"/>
    <property type="evidence" value="ECO:0007669"/>
    <property type="project" value="UniProtKB-KW"/>
</dbReference>
<accession>C3KIY9</accession>
<feature type="chain" id="PRO_5002928827" description="Beta-2-microglobulin" evidence="8">
    <location>
        <begin position="21"/>
        <end position="117"/>
    </location>
</feature>
<evidence type="ECO:0000256" key="3">
    <source>
        <dbReference type="ARBA" id="ARBA00018767"/>
    </source>
</evidence>
<keyword evidence="8" id="KW-0732">Signal</keyword>
<evidence type="ECO:0000256" key="2">
    <source>
        <dbReference type="ARBA" id="ARBA00009564"/>
    </source>
</evidence>
<dbReference type="GO" id="GO:0005576">
    <property type="term" value="C:extracellular region"/>
    <property type="evidence" value="ECO:0007669"/>
    <property type="project" value="UniProtKB-SubCell"/>
</dbReference>
<protein>
    <recommendedName>
        <fullName evidence="3">Beta-2-microglobulin</fullName>
    </recommendedName>
</protein>
<reference evidence="10" key="1">
    <citation type="submission" date="2009-05" db="EMBL/GenBank/DDBJ databases">
        <title>Anoplopoma fimbria ESTs and full-length cDNAs.</title>
        <authorList>
            <person name="Messmer A."/>
            <person name="Rondeau E."/>
            <person name="Sanderson D."/>
            <person name="Cooper G."/>
            <person name="Leong J."/>
            <person name="Koop B.F."/>
        </authorList>
    </citation>
    <scope>NUCLEOTIDE SEQUENCE</scope>
    <source>
        <tissue evidence="10">Brain</tissue>
    </source>
</reference>
<dbReference type="InterPro" id="IPR003597">
    <property type="entry name" value="Ig_C1-set"/>
</dbReference>
<comment type="similarity">
    <text evidence="2">Belongs to the beta-2-microglobulin family.</text>
</comment>
<evidence type="ECO:0000256" key="4">
    <source>
        <dbReference type="ARBA" id="ARBA00022451"/>
    </source>
</evidence>
<keyword evidence="7" id="KW-0393">Immunoglobulin domain</keyword>
<keyword evidence="6" id="KW-0391">Immunity</keyword>
<dbReference type="PANTHER" id="PTHR19944">
    <property type="entry name" value="MHC CLASS II-RELATED"/>
    <property type="match status" value="1"/>
</dbReference>
<feature type="signal peptide" evidence="8">
    <location>
        <begin position="1"/>
        <end position="20"/>
    </location>
</feature>
<keyword evidence="5" id="KW-0964">Secreted</keyword>
<evidence type="ECO:0000256" key="6">
    <source>
        <dbReference type="ARBA" id="ARBA00022859"/>
    </source>
</evidence>
<dbReference type="PANTHER" id="PTHR19944:SF62">
    <property type="entry name" value="BETA-2-MICROGLOBULIN"/>
    <property type="match status" value="1"/>
</dbReference>
<evidence type="ECO:0000256" key="5">
    <source>
        <dbReference type="ARBA" id="ARBA00022525"/>
    </source>
</evidence>
<comment type="subcellular location">
    <subcellularLocation>
        <location evidence="1">Secreted</location>
    </subcellularLocation>
</comment>
<dbReference type="Pfam" id="PF07654">
    <property type="entry name" value="C1-set"/>
    <property type="match status" value="1"/>
</dbReference>
<organism evidence="10">
    <name type="scientific">Anoplopoma fimbria</name>
    <name type="common">Sablefish</name>
    <dbReference type="NCBI Taxonomy" id="229290"/>
    <lineage>
        <taxon>Eukaryota</taxon>
        <taxon>Metazoa</taxon>
        <taxon>Chordata</taxon>
        <taxon>Craniata</taxon>
        <taxon>Vertebrata</taxon>
        <taxon>Euteleostomi</taxon>
        <taxon>Actinopterygii</taxon>
        <taxon>Neopterygii</taxon>
        <taxon>Teleostei</taxon>
        <taxon>Neoteleostei</taxon>
        <taxon>Acanthomorphata</taxon>
        <taxon>Eupercaria</taxon>
        <taxon>Perciformes</taxon>
        <taxon>Cottioidei</taxon>
        <taxon>Anoplopomatales</taxon>
        <taxon>Anoplopomatidae</taxon>
        <taxon>Anoplopoma</taxon>
    </lineage>
</organism>
<evidence type="ECO:0000259" key="9">
    <source>
        <dbReference type="PROSITE" id="PS50835"/>
    </source>
</evidence>
<dbReference type="AlphaFoldDB" id="C3KIY9"/>
<dbReference type="EMBL" id="BT082904">
    <property type="protein sequence ID" value="ACQ58611.1"/>
    <property type="molecule type" value="mRNA"/>
</dbReference>
<dbReference type="InterPro" id="IPR013783">
    <property type="entry name" value="Ig-like_fold"/>
</dbReference>
<dbReference type="PROSITE" id="PS00290">
    <property type="entry name" value="IG_MHC"/>
    <property type="match status" value="1"/>
</dbReference>
<evidence type="ECO:0000256" key="7">
    <source>
        <dbReference type="ARBA" id="ARBA00023319"/>
    </source>
</evidence>
<dbReference type="InterPro" id="IPR036179">
    <property type="entry name" value="Ig-like_dom_sf"/>
</dbReference>
<proteinExistence type="evidence at transcript level"/>
<dbReference type="GO" id="GO:0002474">
    <property type="term" value="P:antigen processing and presentation of peptide antigen via MHC class I"/>
    <property type="evidence" value="ECO:0007669"/>
    <property type="project" value="UniProtKB-KW"/>
</dbReference>
<feature type="domain" description="Ig-like" evidence="9">
    <location>
        <begin position="25"/>
        <end position="112"/>
    </location>
</feature>
<dbReference type="Gene3D" id="2.60.40.10">
    <property type="entry name" value="Immunoglobulins"/>
    <property type="match status" value="1"/>
</dbReference>
<name>C3KIY9_ANOFI</name>
<dbReference type="SUPFAM" id="SSF48726">
    <property type="entry name" value="Immunoglobulin"/>
    <property type="match status" value="1"/>
</dbReference>
<gene>
    <name evidence="10" type="primary">B2MG</name>
</gene>
<sequence length="117" mass="13232">MKTFVVAFLVGMLCFSASMAKTSPPKVAVYSRLPGQNLKENTLVCHVTGSHPPEVRIELLRNDQVLPGGHQTDLAFEENWHYHLTKHAPFTPNGKDAFHCRVTHMGKTKLYTWEPDM</sequence>
<keyword evidence="4" id="KW-0490">MHC I</keyword>
<evidence type="ECO:0000256" key="8">
    <source>
        <dbReference type="SAM" id="SignalP"/>
    </source>
</evidence>
<dbReference type="PROSITE" id="PS50835">
    <property type="entry name" value="IG_LIKE"/>
    <property type="match status" value="1"/>
</dbReference>
<dbReference type="InterPro" id="IPR007110">
    <property type="entry name" value="Ig-like_dom"/>
</dbReference>